<protein>
    <submittedName>
        <fullName evidence="4">DNA repair ATPase</fullName>
    </submittedName>
    <submittedName>
        <fullName evidence="3">Membrane protein</fullName>
    </submittedName>
</protein>
<organism evidence="4 5">
    <name type="scientific">Furfurilactobacillus siliginis</name>
    <dbReference type="NCBI Taxonomy" id="348151"/>
    <lineage>
        <taxon>Bacteria</taxon>
        <taxon>Bacillati</taxon>
        <taxon>Bacillota</taxon>
        <taxon>Bacilli</taxon>
        <taxon>Lactobacillales</taxon>
        <taxon>Lactobacillaceae</taxon>
        <taxon>Furfurilactobacillus</taxon>
    </lineage>
</organism>
<dbReference type="Pfam" id="PF13514">
    <property type="entry name" value="AAA_27"/>
    <property type="match status" value="1"/>
</dbReference>
<dbReference type="EMBL" id="JQCB01000013">
    <property type="protein sequence ID" value="KRN94715.1"/>
    <property type="molecule type" value="Genomic_DNA"/>
</dbReference>
<reference evidence="3 6" key="2">
    <citation type="submission" date="2019-07" db="EMBL/GenBank/DDBJ databases">
        <title>Whole genome shotgun sequence of Lactobacillus siliginis NBRC 101315.</title>
        <authorList>
            <person name="Hosoyama A."/>
            <person name="Uohara A."/>
            <person name="Ohji S."/>
            <person name="Ichikawa N."/>
        </authorList>
    </citation>
    <scope>NUCLEOTIDE SEQUENCE [LARGE SCALE GENOMIC DNA]</scope>
    <source>
        <strain evidence="3 6">NBRC 101315</strain>
    </source>
</reference>
<dbReference type="SUPFAM" id="SSF52540">
    <property type="entry name" value="P-loop containing nucleoside triphosphate hydrolases"/>
    <property type="match status" value="1"/>
</dbReference>
<evidence type="ECO:0000313" key="5">
    <source>
        <dbReference type="Proteomes" id="UP000051139"/>
    </source>
</evidence>
<keyword evidence="5" id="KW-1185">Reference proteome</keyword>
<dbReference type="PATRIC" id="fig|348151.3.peg.494"/>
<name>A0A0R2KYU0_9LACO</name>
<dbReference type="RefSeq" id="WP_057811249.1">
    <property type="nucleotide sequence ID" value="NZ_BJUD01000060.1"/>
</dbReference>
<gene>
    <name evidence="4" type="ORF">IV55_GL000486</name>
    <name evidence="3" type="ORF">LSI01_17930</name>
</gene>
<evidence type="ECO:0000313" key="6">
    <source>
        <dbReference type="Proteomes" id="UP000321429"/>
    </source>
</evidence>
<feature type="transmembrane region" description="Helical" evidence="1">
    <location>
        <begin position="413"/>
        <end position="430"/>
    </location>
</feature>
<comment type="caution">
    <text evidence="4">The sequence shown here is derived from an EMBL/GenBank/DDBJ whole genome shotgun (WGS) entry which is preliminary data.</text>
</comment>
<dbReference type="STRING" id="348151.IV55_GL000486"/>
<dbReference type="Proteomes" id="UP000051139">
    <property type="component" value="Unassembled WGS sequence"/>
</dbReference>
<dbReference type="OrthoDB" id="9764467at2"/>
<reference evidence="4 5" key="1">
    <citation type="journal article" date="2015" name="Genome Announc.">
        <title>Expanding the biotechnology potential of lactobacilli through comparative genomics of 213 strains and associated genera.</title>
        <authorList>
            <person name="Sun Z."/>
            <person name="Harris H.M."/>
            <person name="McCann A."/>
            <person name="Guo C."/>
            <person name="Argimon S."/>
            <person name="Zhang W."/>
            <person name="Yang X."/>
            <person name="Jeffery I.B."/>
            <person name="Cooney J.C."/>
            <person name="Kagawa T.F."/>
            <person name="Liu W."/>
            <person name="Song Y."/>
            <person name="Salvetti E."/>
            <person name="Wrobel A."/>
            <person name="Rasinkangas P."/>
            <person name="Parkhill J."/>
            <person name="Rea M.C."/>
            <person name="O'Sullivan O."/>
            <person name="Ritari J."/>
            <person name="Douillard F.P."/>
            <person name="Paul Ross R."/>
            <person name="Yang R."/>
            <person name="Briner A.E."/>
            <person name="Felis G.E."/>
            <person name="de Vos W.M."/>
            <person name="Barrangou R."/>
            <person name="Klaenhammer T.R."/>
            <person name="Caufield P.W."/>
            <person name="Cui Y."/>
            <person name="Zhang H."/>
            <person name="O'Toole P.W."/>
        </authorList>
    </citation>
    <scope>NUCLEOTIDE SEQUENCE [LARGE SCALE GENOMIC DNA]</scope>
    <source>
        <strain evidence="4 5">DSM 22696</strain>
    </source>
</reference>
<keyword evidence="1" id="KW-1133">Transmembrane helix</keyword>
<dbReference type="InterPro" id="IPR038734">
    <property type="entry name" value="YhaN_AAA"/>
</dbReference>
<dbReference type="EMBL" id="BJUD01000060">
    <property type="protein sequence ID" value="GEK29482.1"/>
    <property type="molecule type" value="Genomic_DNA"/>
</dbReference>
<feature type="transmembrane region" description="Helical" evidence="1">
    <location>
        <begin position="388"/>
        <end position="406"/>
    </location>
</feature>
<dbReference type="Proteomes" id="UP000321429">
    <property type="component" value="Unassembled WGS sequence"/>
</dbReference>
<dbReference type="Gene3D" id="3.40.50.300">
    <property type="entry name" value="P-loop containing nucleotide triphosphate hydrolases"/>
    <property type="match status" value="2"/>
</dbReference>
<keyword evidence="1" id="KW-0812">Transmembrane</keyword>
<sequence length="826" mass="92331">MRITHIHIDGFGKWQNVDFDVDQELQVFYGHNEAGKTTLHRFISGVLFGFATAKHPAAQYLPKQGSGYGGSVTVVADNDAHTRYRIQRTAGKAGGDVSVYNVTANQPEPEERLQQLLGSVTETVNSATFSFDLADLQRLTATSEADLMALVQQVGAVGSQTWLGQATDLNAKADAIYKPRGRKPELNQALATYHTLQEQVAVAAGKYPAFVQLQKQIDDDEQAQMAQVKTIDALTQKREQLTTAKRLWPSYERYRGLSRSAPASLNISDTDYTAFLQLKTQHDQLTDTINRQNSGMQAEATTSAELTFYLAHRQAFAVQADQFASVGDWIRTRQQQRQQLNDDQQEVQRIQTQDQLSEPWPIPFTETEKAEVQQLTASEGTVTSNQTHQWPVVGAGGVAIILGLLLSGGLRWLLFLIGIGLLAAGWLNVFKQPLPEANAPQTRLQALAKSHHLNGIDPSQWLGLQNDLQRLETLQTRQVTVNKQIATLNEQIAHYFEQYAFANDWLPLQKRSAADALTAAQTFEQRLVTQAATNDARIKQQTTTVKNLTDMQQQLTIVDQKRAQILSRYQLQTDDQLIQAYQTQLSSVTKSAQQQALGEQFTPALQQQLAQFNDEKEIEQQLQLTSERLGQTKQAQQTLNQQLADHRATFKQQSADESYLALQQQVANQETLLTDLLHDWLTVSLAQQWIHAALSNASADRLPAISKRAETIFAALTLNHYTEIKLTDTNLFVTEVGGQQFDAAELSRGTLEQLYISLRLGFALVMAQQTPLPLMIDDAFVDFDAKRKRAMIDVLREASTQVQVLYFTADDLMIGEVALKQLENLD</sequence>
<evidence type="ECO:0000259" key="2">
    <source>
        <dbReference type="Pfam" id="PF13514"/>
    </source>
</evidence>
<feature type="domain" description="YhaN AAA" evidence="2">
    <location>
        <begin position="1"/>
        <end position="201"/>
    </location>
</feature>
<dbReference type="AlphaFoldDB" id="A0A0R2KYU0"/>
<dbReference type="PANTHER" id="PTHR41259">
    <property type="entry name" value="DOUBLE-STRAND BREAK REPAIR RAD50 ATPASE, PUTATIVE-RELATED"/>
    <property type="match status" value="1"/>
</dbReference>
<evidence type="ECO:0000313" key="4">
    <source>
        <dbReference type="EMBL" id="KRN94715.1"/>
    </source>
</evidence>
<evidence type="ECO:0000256" key="1">
    <source>
        <dbReference type="SAM" id="Phobius"/>
    </source>
</evidence>
<dbReference type="InterPro" id="IPR027417">
    <property type="entry name" value="P-loop_NTPase"/>
</dbReference>
<proteinExistence type="predicted"/>
<evidence type="ECO:0000313" key="3">
    <source>
        <dbReference type="EMBL" id="GEK29482.1"/>
    </source>
</evidence>
<accession>A0A0R2KYU0</accession>
<dbReference type="PANTHER" id="PTHR41259:SF1">
    <property type="entry name" value="DOUBLE-STRAND BREAK REPAIR RAD50 ATPASE, PUTATIVE-RELATED"/>
    <property type="match status" value="1"/>
</dbReference>
<keyword evidence="1" id="KW-0472">Membrane</keyword>